<protein>
    <submittedName>
        <fullName evidence="4">Phosphoenolpyruvate synthase</fullName>
        <ecNumber evidence="4">2.7.9.2</ecNumber>
    </submittedName>
</protein>
<organism evidence="4 5">
    <name type="scientific">Brevibacillus ruminantium</name>
    <dbReference type="NCBI Taxonomy" id="2950604"/>
    <lineage>
        <taxon>Bacteria</taxon>
        <taxon>Bacillati</taxon>
        <taxon>Bacillota</taxon>
        <taxon>Bacilli</taxon>
        <taxon>Bacillales</taxon>
        <taxon>Paenibacillaceae</taxon>
        <taxon>Brevibacillus</taxon>
    </lineage>
</organism>
<reference evidence="4" key="1">
    <citation type="submission" date="2022-06" db="EMBL/GenBank/DDBJ databases">
        <title>Genome sequencing of Brevibacillus sp. BB3-R1.</title>
        <authorList>
            <person name="Heo J."/>
            <person name="Lee D."/>
            <person name="Won M."/>
            <person name="Han B.-H."/>
            <person name="Hong S.-B."/>
            <person name="Kwon S.-W."/>
        </authorList>
    </citation>
    <scope>NUCLEOTIDE SEQUENCE</scope>
    <source>
        <strain evidence="4">BB3-R1</strain>
    </source>
</reference>
<dbReference type="Proteomes" id="UP001056500">
    <property type="component" value="Chromosome"/>
</dbReference>
<dbReference type="Gene3D" id="3.30.1490.20">
    <property type="entry name" value="ATP-grasp fold, A domain"/>
    <property type="match status" value="1"/>
</dbReference>
<dbReference type="InterPro" id="IPR002192">
    <property type="entry name" value="PPDK_AMP/ATP-bd"/>
</dbReference>
<dbReference type="Pfam" id="PF01326">
    <property type="entry name" value="PPDK_N"/>
    <property type="match status" value="1"/>
</dbReference>
<keyword evidence="5" id="KW-1185">Reference proteome</keyword>
<dbReference type="InterPro" id="IPR036637">
    <property type="entry name" value="Phosphohistidine_dom_sf"/>
</dbReference>
<dbReference type="InterPro" id="IPR008279">
    <property type="entry name" value="PEP-util_enz_mobile_dom"/>
</dbReference>
<dbReference type="NCBIfam" id="NF004879">
    <property type="entry name" value="PRK06241.1-4"/>
    <property type="match status" value="1"/>
</dbReference>
<dbReference type="PANTHER" id="PTHR43615">
    <property type="entry name" value="PHOSPHOENOLPYRUVATE SYNTHASE-RELATED"/>
    <property type="match status" value="1"/>
</dbReference>
<dbReference type="EC" id="2.7.9.2" evidence="4"/>
<keyword evidence="4" id="KW-0808">Transferase</keyword>
<proteinExistence type="predicted"/>
<accession>A0ABY4WHF0</accession>
<dbReference type="PANTHER" id="PTHR43615:SF1">
    <property type="entry name" value="PPDK_N DOMAIN-CONTAINING PROTEIN"/>
    <property type="match status" value="1"/>
</dbReference>
<dbReference type="Gene3D" id="3.50.30.10">
    <property type="entry name" value="Phosphohistidine domain"/>
    <property type="match status" value="1"/>
</dbReference>
<evidence type="ECO:0000259" key="2">
    <source>
        <dbReference type="Pfam" id="PF00391"/>
    </source>
</evidence>
<dbReference type="SUPFAM" id="SSF56059">
    <property type="entry name" value="Glutathione synthetase ATP-binding domain-like"/>
    <property type="match status" value="1"/>
</dbReference>
<evidence type="ECO:0000313" key="4">
    <source>
        <dbReference type="EMBL" id="USG66552.1"/>
    </source>
</evidence>
<name>A0ABY4WHF0_9BACL</name>
<sequence length="873" mass="97991">MSSLALSFQEMEKTQLSLVGGKGLHLGELSKMEGIQVPEGFCVTTAGYQKAIEQNEMYHALLDRLTVLKVEDRDEIGEISGKIRQIIMEAEIPSDVACAVTHYLSQFGEEHAYAVRSSATAEDLPHASFAGQQDTYLNIIGVDSILQHIRKCWASLFTDRAVIYRKQNGFDHRQVYLSVIVQRMVFPQASGILFTADPITSNRKLLSIDASFGLGEALVSGLVSADGYKVRDGEIVDKRIAAKNLAIYGRKEGGTETKQIDPDRQNTQTLTDEQILQLARIGRQIEAYFGQPQDIEWCLADNEFYIVQSRQITTLYPIPEANDQENHVYVSVGHQQMMTDPMKPLGLSFYLLLTPAPMRKAGGRLFVDVSLMLASPSGRETLINVLGKNDPLIKDALTTVIERGNFIKSVPDDKKEQSNGKSNQGPAPADYQTLNDYDPTIVSELIKQSESSIEELKHKIQTKSGADLFDFILKDIQELRERKSVSDPRSFGVIMTAMNASSWINEKMMEWLGEKNAADTLSQSVPNNITSEMGLALMDVADVIRPYPEVIAYLQQVQDDHFMDELHKFEGGQEAHDAINAYLSKYGMRCAGEIDITRPRWSEKPITLVPMILGNIKNFEPNAAKRKFEQGRQEALKKEQELLKRLKQLPDGEQKAKETKRMIDLVRNLIGYREYPKYSYINRYFVYKQALLKEAEQLVQAGVIRKKEDIYYLTFEELHEAVRTNQLDYQIISQRKDEYKVYEKLTPPRVITSDGEIIAGEYKRENLPAGAIAGLPVSSGVIEGRARVILNMEDADLEEGDILVTSFTDPSWTPLFVSIKGLVTEVGGLMTHGAVIAREYGLPAVVGVENATKLIKDGQRIRVHGTEGYIEIL</sequence>
<feature type="region of interest" description="Disordered" evidence="1">
    <location>
        <begin position="408"/>
        <end position="434"/>
    </location>
</feature>
<dbReference type="NCBIfam" id="NF004877">
    <property type="entry name" value="PRK06241.1-2"/>
    <property type="match status" value="1"/>
</dbReference>
<gene>
    <name evidence="4" type="primary">ppsA</name>
    <name evidence="4" type="ORF">NDK47_04430</name>
</gene>
<dbReference type="GO" id="GO:0008986">
    <property type="term" value="F:pyruvate, water dikinase activity"/>
    <property type="evidence" value="ECO:0007669"/>
    <property type="project" value="UniProtKB-EC"/>
</dbReference>
<dbReference type="Gene3D" id="3.30.470.20">
    <property type="entry name" value="ATP-grasp fold, B domain"/>
    <property type="match status" value="1"/>
</dbReference>
<dbReference type="Pfam" id="PF00391">
    <property type="entry name" value="PEP-utilizers"/>
    <property type="match status" value="1"/>
</dbReference>
<dbReference type="InterPro" id="IPR051549">
    <property type="entry name" value="PEP_Utilizing_Enz"/>
</dbReference>
<dbReference type="NCBIfam" id="NF041857">
    <property type="entry name" value="RIF_Ptrans_rph"/>
    <property type="match status" value="1"/>
</dbReference>
<feature type="domain" description="Pyruvate phosphate dikinase AMP/ATP-binding" evidence="3">
    <location>
        <begin position="17"/>
        <end position="317"/>
    </location>
</feature>
<evidence type="ECO:0000313" key="5">
    <source>
        <dbReference type="Proteomes" id="UP001056500"/>
    </source>
</evidence>
<evidence type="ECO:0000259" key="3">
    <source>
        <dbReference type="Pfam" id="PF01326"/>
    </source>
</evidence>
<feature type="domain" description="PEP-utilising enzyme mobile" evidence="2">
    <location>
        <begin position="797"/>
        <end position="868"/>
    </location>
</feature>
<dbReference type="EMBL" id="CP098755">
    <property type="protein sequence ID" value="USG66552.1"/>
    <property type="molecule type" value="Genomic_DNA"/>
</dbReference>
<dbReference type="InterPro" id="IPR013815">
    <property type="entry name" value="ATP_grasp_subdomain_1"/>
</dbReference>
<dbReference type="SUPFAM" id="SSF52009">
    <property type="entry name" value="Phosphohistidine domain"/>
    <property type="match status" value="1"/>
</dbReference>
<dbReference type="NCBIfam" id="NF004878">
    <property type="entry name" value="PRK06241.1-3"/>
    <property type="match status" value="1"/>
</dbReference>
<evidence type="ECO:0000256" key="1">
    <source>
        <dbReference type="SAM" id="MobiDB-lite"/>
    </source>
</evidence>
<dbReference type="RefSeq" id="WP_251873661.1">
    <property type="nucleotide sequence ID" value="NZ_CP098755.1"/>
</dbReference>